<feature type="region of interest" description="Disordered" evidence="11">
    <location>
        <begin position="26"/>
        <end position="48"/>
    </location>
</feature>
<evidence type="ECO:0000256" key="6">
    <source>
        <dbReference type="ARBA" id="ARBA00022776"/>
    </source>
</evidence>
<evidence type="ECO:0000259" key="12">
    <source>
        <dbReference type="Pfam" id="PF12717"/>
    </source>
</evidence>
<evidence type="ECO:0000313" key="15">
    <source>
        <dbReference type="Proteomes" id="UP001194468"/>
    </source>
</evidence>
<keyword evidence="15" id="KW-1185">Reference proteome</keyword>
<gene>
    <name evidence="14" type="ORF">L210DRAFT_3761561</name>
</gene>
<dbReference type="GO" id="GO:0000796">
    <property type="term" value="C:condensin complex"/>
    <property type="evidence" value="ECO:0007669"/>
    <property type="project" value="TreeGrafter"/>
</dbReference>
<dbReference type="SUPFAM" id="SSF48371">
    <property type="entry name" value="ARM repeat"/>
    <property type="match status" value="1"/>
</dbReference>
<name>A0AAD4BRM7_BOLED</name>
<evidence type="ECO:0000256" key="1">
    <source>
        <dbReference type="ARBA" id="ARBA00004123"/>
    </source>
</evidence>
<feature type="compositionally biased region" description="Basic residues" evidence="11">
    <location>
        <begin position="1344"/>
        <end position="1359"/>
    </location>
</feature>
<keyword evidence="9 10" id="KW-0131">Cell cycle</keyword>
<dbReference type="GO" id="GO:0051301">
    <property type="term" value="P:cell division"/>
    <property type="evidence" value="ECO:0007669"/>
    <property type="project" value="UniProtKB-KW"/>
</dbReference>
<feature type="region of interest" description="Disordered" evidence="11">
    <location>
        <begin position="473"/>
        <end position="558"/>
    </location>
</feature>
<dbReference type="InterPro" id="IPR011989">
    <property type="entry name" value="ARM-like"/>
</dbReference>
<dbReference type="InterPro" id="IPR016024">
    <property type="entry name" value="ARM-type_fold"/>
</dbReference>
<evidence type="ECO:0000256" key="10">
    <source>
        <dbReference type="PIRNR" id="PIRNR017127"/>
    </source>
</evidence>
<feature type="domain" description="Condensin complex subunit 1 C-terminal" evidence="12">
    <location>
        <begin position="1102"/>
        <end position="1261"/>
    </location>
</feature>
<evidence type="ECO:0000256" key="9">
    <source>
        <dbReference type="ARBA" id="ARBA00023306"/>
    </source>
</evidence>
<proteinExistence type="inferred from homology"/>
<evidence type="ECO:0000256" key="7">
    <source>
        <dbReference type="ARBA" id="ARBA00023067"/>
    </source>
</evidence>
<keyword evidence="7 10" id="KW-0226">DNA condensation</keyword>
<comment type="caution">
    <text evidence="14">The sequence shown here is derived from an EMBL/GenBank/DDBJ whole genome shotgun (WGS) entry which is preliminary data.</text>
</comment>
<feature type="compositionally biased region" description="Acidic residues" evidence="11">
    <location>
        <begin position="516"/>
        <end position="541"/>
    </location>
</feature>
<dbReference type="Pfam" id="PF12922">
    <property type="entry name" value="Cnd1_N"/>
    <property type="match status" value="1"/>
</dbReference>
<evidence type="ECO:0000256" key="4">
    <source>
        <dbReference type="ARBA" id="ARBA00022454"/>
    </source>
</evidence>
<comment type="subcellular location">
    <subcellularLocation>
        <location evidence="2">Chromosome</location>
    </subcellularLocation>
    <subcellularLocation>
        <location evidence="1">Nucleus</location>
    </subcellularLocation>
</comment>
<feature type="compositionally biased region" description="Acidic residues" evidence="11">
    <location>
        <begin position="482"/>
        <end position="498"/>
    </location>
</feature>
<evidence type="ECO:0000259" key="13">
    <source>
        <dbReference type="Pfam" id="PF12922"/>
    </source>
</evidence>
<feature type="region of interest" description="Disordered" evidence="11">
    <location>
        <begin position="889"/>
        <end position="944"/>
    </location>
</feature>
<dbReference type="Proteomes" id="UP001194468">
    <property type="component" value="Unassembled WGS sequence"/>
</dbReference>
<keyword evidence="8" id="KW-0539">Nucleus</keyword>
<evidence type="ECO:0000256" key="8">
    <source>
        <dbReference type="ARBA" id="ARBA00023242"/>
    </source>
</evidence>
<feature type="compositionally biased region" description="Basic residues" evidence="11">
    <location>
        <begin position="502"/>
        <end position="512"/>
    </location>
</feature>
<dbReference type="PIRSF" id="PIRSF017127">
    <property type="entry name" value="Condensin_D2"/>
    <property type="match status" value="1"/>
</dbReference>
<dbReference type="EMBL" id="WHUW01000017">
    <property type="protein sequence ID" value="KAF8437950.1"/>
    <property type="molecule type" value="Genomic_DNA"/>
</dbReference>
<comment type="function">
    <text evidence="10">Regulatory subunit of the condensin complex, a complex required for conversion of interphase chromatin into mitotic-like condense chromosomes. The condensin complex probably introduces positive supercoils into relaxed DNA in the presence of type I topoisomerases and converts nicked DNA into positive knotted forms in the presence of type II topoisomerases.</text>
</comment>
<feature type="compositionally biased region" description="Acidic residues" evidence="11">
    <location>
        <begin position="1395"/>
        <end position="1405"/>
    </location>
</feature>
<protein>
    <recommendedName>
        <fullName evidence="10">Condensin complex subunit 1</fullName>
    </recommendedName>
</protein>
<feature type="domain" description="Condensin complex subunit 1 N-terminal" evidence="13">
    <location>
        <begin position="74"/>
        <end position="243"/>
    </location>
</feature>
<sequence length="1405" mass="158277">MNHGFELQDELQSLQDVSSYEIPNEHDIHETEPGPLLQHAVGRTARDSDSITEPEIFDIFRSLLKHADAVPGPLMSKLLDSIASGFSAQIDTAIRDSREEDQQVVMAHKIPLEMYAFLLHWFVSAAEKVKLRGEEGAPHPPPKGRRGRGGKAGGSRAAARTADTWSWSDQIPGTLELFSKAMKLKTHRIWMTSPERDAFITCITRPAYRISEGEQYMKDNAIKRNVYKVICTAVKHHGHAVAAQISIMQSLQYYEHLSEPMAELLSCLAKDFDHAQLGDEVLREIAGMSFNAQDTKGPRAFSRFLVKYSEESPRSVLKQISLLLDHLDSESYPMRMALVEVIGSLVRELSSSEDMTNDSTQTHKQLSGLFDLLISRMLDLSSYVRSKVLATFSKLCDLRVPFPKQRLKITRHAVAMLEDKASTVRKSAVALLTKLVTTHPWGLMHGGPLNLEKWQGYYQEVATKLDKLEDAVGKAVERGEAGEETEQEGEGDEEDEDEKSGRRGRQARTKGKGPREEDDDGMDVDGQRDEDLDSIMDEDEEQPRRKKRKGKKKARNSTVNLAAMTSEQEALAALESNEVLHLRLRKKYYSEALSFIKTIESSIDSVIQLLGSTNKAEVLEAMEFFRVTSQYEFQTAEVTVFVLYALNLINHRFQVGIKRMLHLIWSKDNNQTSEDGKELKGVRSRLLECYRNLYFDALPDMEPKQQVNRISKNMIELTYDSTLAELTSLEEMMKTMMDEELVHHDIINKLWQVYSSPKSLPACQRRGAIIILGMFALAKRNVVSERVDVLLRVGLGPLGKADLTLARYTCVALQRLNGSAKKVKGSLLNKTLRMEMDNPVFRKLQDAIEHPCRSKEWFGMAEQAINTIYALGDQPDELCNEIIKNLTRRAFTRKPQPPTSDAPVGEERDPDATEEDAEPPASTAFASHAPVSQGLSSTQGGCQASGEKDVGDVFHLSQLLFVVGHVAIKHIVFLELVEREWKRQKDEKELAHKLAAGVNSPNKGPKEVEELDQVAGNVEDEIGERIAAVRETEVLYGPQSLLAIFGPLLVHVCGSPHKFKNQTLRATATLSFAKFLCISSRFCDEHHHLLFKILETSRDPSIRSNIVIALGDVAVSFSNIIDENSNELYKGLSDQDLVVKKNTLMVLTHLILNGMIKVKGQLGEMAKCLEDEEPRVSDLAKLFFTELSTKDNAIYNNLPDVISHLSSGEHAVDEEAFQSTMRYIFTFIEKEKQAENIVEKLCQRLRLSEGPRQWRDIAFCLALLPYKSERSVKKLIDGLPFYRDKLHDKIVFEYFGEILSKARSNKGANKPDSELNEFQSILDEHRRQGEEDQAFEKRVEGKKAAAKKKATRRSARKKTQTQEPEEREGAGTVATAAGESQPVRPKRRAQTRDAPDDDDDDDMYV</sequence>
<dbReference type="InterPro" id="IPR026971">
    <property type="entry name" value="CND1/NCAPD3"/>
</dbReference>
<evidence type="ECO:0000256" key="2">
    <source>
        <dbReference type="ARBA" id="ARBA00004286"/>
    </source>
</evidence>
<evidence type="ECO:0000313" key="14">
    <source>
        <dbReference type="EMBL" id="KAF8437950.1"/>
    </source>
</evidence>
<evidence type="ECO:0000256" key="5">
    <source>
        <dbReference type="ARBA" id="ARBA00022618"/>
    </source>
</evidence>
<dbReference type="GO" id="GO:0010032">
    <property type="term" value="P:meiotic chromosome condensation"/>
    <property type="evidence" value="ECO:0007669"/>
    <property type="project" value="TreeGrafter"/>
</dbReference>
<keyword evidence="6 10" id="KW-0498">Mitosis</keyword>
<evidence type="ECO:0000256" key="3">
    <source>
        <dbReference type="ARBA" id="ARBA00009606"/>
    </source>
</evidence>
<keyword evidence="5 10" id="KW-0132">Cell division</keyword>
<dbReference type="GO" id="GO:0007076">
    <property type="term" value="P:mitotic chromosome condensation"/>
    <property type="evidence" value="ECO:0007669"/>
    <property type="project" value="InterPro"/>
</dbReference>
<dbReference type="GO" id="GO:0000779">
    <property type="term" value="C:condensed chromosome, centromeric region"/>
    <property type="evidence" value="ECO:0007669"/>
    <property type="project" value="TreeGrafter"/>
</dbReference>
<dbReference type="GO" id="GO:0005634">
    <property type="term" value="C:nucleus"/>
    <property type="evidence" value="ECO:0007669"/>
    <property type="project" value="UniProtKB-SubCell"/>
</dbReference>
<dbReference type="PANTHER" id="PTHR14222">
    <property type="entry name" value="CONDENSIN"/>
    <property type="match status" value="1"/>
</dbReference>
<organism evidence="14 15">
    <name type="scientific">Boletus edulis BED1</name>
    <dbReference type="NCBI Taxonomy" id="1328754"/>
    <lineage>
        <taxon>Eukaryota</taxon>
        <taxon>Fungi</taxon>
        <taxon>Dikarya</taxon>
        <taxon>Basidiomycota</taxon>
        <taxon>Agaricomycotina</taxon>
        <taxon>Agaricomycetes</taxon>
        <taxon>Agaricomycetidae</taxon>
        <taxon>Boletales</taxon>
        <taxon>Boletineae</taxon>
        <taxon>Boletaceae</taxon>
        <taxon>Boletoideae</taxon>
        <taxon>Boletus</taxon>
    </lineage>
</organism>
<feature type="compositionally biased region" description="Basic and acidic residues" evidence="11">
    <location>
        <begin position="1327"/>
        <end position="1343"/>
    </location>
</feature>
<accession>A0AAD4BRM7</accession>
<reference evidence="14" key="2">
    <citation type="journal article" date="2020" name="Nat. Commun.">
        <title>Large-scale genome sequencing of mycorrhizal fungi provides insights into the early evolution of symbiotic traits.</title>
        <authorList>
            <person name="Miyauchi S."/>
            <person name="Kiss E."/>
            <person name="Kuo A."/>
            <person name="Drula E."/>
            <person name="Kohler A."/>
            <person name="Sanchez-Garcia M."/>
            <person name="Morin E."/>
            <person name="Andreopoulos B."/>
            <person name="Barry K.W."/>
            <person name="Bonito G."/>
            <person name="Buee M."/>
            <person name="Carver A."/>
            <person name="Chen C."/>
            <person name="Cichocki N."/>
            <person name="Clum A."/>
            <person name="Culley D."/>
            <person name="Crous P.W."/>
            <person name="Fauchery L."/>
            <person name="Girlanda M."/>
            <person name="Hayes R.D."/>
            <person name="Keri Z."/>
            <person name="LaButti K."/>
            <person name="Lipzen A."/>
            <person name="Lombard V."/>
            <person name="Magnuson J."/>
            <person name="Maillard F."/>
            <person name="Murat C."/>
            <person name="Nolan M."/>
            <person name="Ohm R.A."/>
            <person name="Pangilinan J."/>
            <person name="Pereira M.F."/>
            <person name="Perotto S."/>
            <person name="Peter M."/>
            <person name="Pfister S."/>
            <person name="Riley R."/>
            <person name="Sitrit Y."/>
            <person name="Stielow J.B."/>
            <person name="Szollosi G."/>
            <person name="Zifcakova L."/>
            <person name="Stursova M."/>
            <person name="Spatafora J.W."/>
            <person name="Tedersoo L."/>
            <person name="Vaario L.M."/>
            <person name="Yamada A."/>
            <person name="Yan M."/>
            <person name="Wang P."/>
            <person name="Xu J."/>
            <person name="Bruns T."/>
            <person name="Baldrian P."/>
            <person name="Vilgalys R."/>
            <person name="Dunand C."/>
            <person name="Henrissat B."/>
            <person name="Grigoriev I.V."/>
            <person name="Hibbett D."/>
            <person name="Nagy L.G."/>
            <person name="Martin F.M."/>
        </authorList>
    </citation>
    <scope>NUCLEOTIDE SEQUENCE</scope>
    <source>
        <strain evidence="14">BED1</strain>
    </source>
</reference>
<comment type="similarity">
    <text evidence="3 10">Belongs to the CND1 (condensin subunit 1) family.</text>
</comment>
<dbReference type="Gene3D" id="1.25.10.10">
    <property type="entry name" value="Leucine-rich Repeat Variant"/>
    <property type="match status" value="2"/>
</dbReference>
<evidence type="ECO:0000256" key="11">
    <source>
        <dbReference type="SAM" id="MobiDB-lite"/>
    </source>
</evidence>
<feature type="region of interest" description="Disordered" evidence="11">
    <location>
        <begin position="132"/>
        <end position="155"/>
    </location>
</feature>
<feature type="region of interest" description="Disordered" evidence="11">
    <location>
        <begin position="1327"/>
        <end position="1405"/>
    </location>
</feature>
<reference evidence="14" key="1">
    <citation type="submission" date="2019-10" db="EMBL/GenBank/DDBJ databases">
        <authorList>
            <consortium name="DOE Joint Genome Institute"/>
            <person name="Kuo A."/>
            <person name="Miyauchi S."/>
            <person name="Kiss E."/>
            <person name="Drula E."/>
            <person name="Kohler A."/>
            <person name="Sanchez-Garcia M."/>
            <person name="Andreopoulos B."/>
            <person name="Barry K.W."/>
            <person name="Bonito G."/>
            <person name="Buee M."/>
            <person name="Carver A."/>
            <person name="Chen C."/>
            <person name="Cichocki N."/>
            <person name="Clum A."/>
            <person name="Culley D."/>
            <person name="Crous P.W."/>
            <person name="Fauchery L."/>
            <person name="Girlanda M."/>
            <person name="Hayes R."/>
            <person name="Keri Z."/>
            <person name="LaButti K."/>
            <person name="Lipzen A."/>
            <person name="Lombard V."/>
            <person name="Magnuson J."/>
            <person name="Maillard F."/>
            <person name="Morin E."/>
            <person name="Murat C."/>
            <person name="Nolan M."/>
            <person name="Ohm R."/>
            <person name="Pangilinan J."/>
            <person name="Pereira M."/>
            <person name="Perotto S."/>
            <person name="Peter M."/>
            <person name="Riley R."/>
            <person name="Sitrit Y."/>
            <person name="Stielow B."/>
            <person name="Szollosi G."/>
            <person name="Zifcakova L."/>
            <person name="Stursova M."/>
            <person name="Spatafora J.W."/>
            <person name="Tedersoo L."/>
            <person name="Vaario L.-M."/>
            <person name="Yamada A."/>
            <person name="Yan M."/>
            <person name="Wang P."/>
            <person name="Xu J."/>
            <person name="Bruns T."/>
            <person name="Baldrian P."/>
            <person name="Vilgalys R."/>
            <person name="Henrissat B."/>
            <person name="Grigoriev I.V."/>
            <person name="Hibbett D."/>
            <person name="Nagy L.G."/>
            <person name="Martin F.M."/>
        </authorList>
    </citation>
    <scope>NUCLEOTIDE SEQUENCE</scope>
    <source>
        <strain evidence="14">BED1</strain>
    </source>
</reference>
<keyword evidence="4" id="KW-0158">Chromosome</keyword>
<dbReference type="InterPro" id="IPR024324">
    <property type="entry name" value="Condensin_cplx_su1_N"/>
</dbReference>
<dbReference type="Pfam" id="PF12717">
    <property type="entry name" value="Cnd1"/>
    <property type="match status" value="1"/>
</dbReference>
<feature type="compositionally biased region" description="Low complexity" evidence="11">
    <location>
        <begin position="1370"/>
        <end position="1379"/>
    </location>
</feature>
<dbReference type="InterPro" id="IPR007673">
    <property type="entry name" value="Condensin_cplx_su1"/>
</dbReference>
<dbReference type="GO" id="GO:0042393">
    <property type="term" value="F:histone binding"/>
    <property type="evidence" value="ECO:0007669"/>
    <property type="project" value="TreeGrafter"/>
</dbReference>
<dbReference type="InterPro" id="IPR032682">
    <property type="entry name" value="Cnd1_C"/>
</dbReference>
<feature type="compositionally biased region" description="Basic residues" evidence="11">
    <location>
        <begin position="544"/>
        <end position="555"/>
    </location>
</feature>
<dbReference type="PANTHER" id="PTHR14222:SF2">
    <property type="entry name" value="CONDENSIN COMPLEX SUBUNIT 1"/>
    <property type="match status" value="1"/>
</dbReference>
<feature type="compositionally biased region" description="Polar residues" evidence="11">
    <location>
        <begin position="933"/>
        <end position="942"/>
    </location>
</feature>